<dbReference type="Gene3D" id="3.40.50.720">
    <property type="entry name" value="NAD(P)-binding Rossmann-like Domain"/>
    <property type="match status" value="1"/>
</dbReference>
<dbReference type="InterPro" id="IPR051019">
    <property type="entry name" value="VLCFA-Steroid_DH"/>
</dbReference>
<dbReference type="PANTHER" id="PTHR43899:SF13">
    <property type="entry name" value="RH59310P"/>
    <property type="match status" value="1"/>
</dbReference>
<name>A0AAD7I3L8_9AGAR</name>
<keyword evidence="2" id="KW-0560">Oxidoreductase</keyword>
<accession>A0AAD7I3L8</accession>
<dbReference type="SUPFAM" id="SSF51735">
    <property type="entry name" value="NAD(P)-binding Rossmann-fold domains"/>
    <property type="match status" value="1"/>
</dbReference>
<dbReference type="AlphaFoldDB" id="A0AAD7I3L8"/>
<dbReference type="Proteomes" id="UP001215598">
    <property type="component" value="Unassembled WGS sequence"/>
</dbReference>
<organism evidence="4 5">
    <name type="scientific">Mycena metata</name>
    <dbReference type="NCBI Taxonomy" id="1033252"/>
    <lineage>
        <taxon>Eukaryota</taxon>
        <taxon>Fungi</taxon>
        <taxon>Dikarya</taxon>
        <taxon>Basidiomycota</taxon>
        <taxon>Agaricomycotina</taxon>
        <taxon>Agaricomycetes</taxon>
        <taxon>Agaricomycetidae</taxon>
        <taxon>Agaricales</taxon>
        <taxon>Marasmiineae</taxon>
        <taxon>Mycenaceae</taxon>
        <taxon>Mycena</taxon>
    </lineage>
</organism>
<evidence type="ECO:0000313" key="5">
    <source>
        <dbReference type="Proteomes" id="UP001215598"/>
    </source>
</evidence>
<comment type="caution">
    <text evidence="4">The sequence shown here is derived from an EMBL/GenBank/DDBJ whole genome shotgun (WGS) entry which is preliminary data.</text>
</comment>
<keyword evidence="3" id="KW-0472">Membrane</keyword>
<gene>
    <name evidence="4" type="ORF">B0H16DRAFT_1577806</name>
</gene>
<proteinExistence type="inferred from homology"/>
<evidence type="ECO:0000256" key="2">
    <source>
        <dbReference type="ARBA" id="ARBA00023002"/>
    </source>
</evidence>
<evidence type="ECO:0008006" key="6">
    <source>
        <dbReference type="Google" id="ProtNLM"/>
    </source>
</evidence>
<keyword evidence="3" id="KW-0812">Transmembrane</keyword>
<evidence type="ECO:0000256" key="1">
    <source>
        <dbReference type="ARBA" id="ARBA00006484"/>
    </source>
</evidence>
<dbReference type="Pfam" id="PF00106">
    <property type="entry name" value="adh_short"/>
    <property type="match status" value="1"/>
</dbReference>
<dbReference type="GO" id="GO:0005783">
    <property type="term" value="C:endoplasmic reticulum"/>
    <property type="evidence" value="ECO:0007669"/>
    <property type="project" value="TreeGrafter"/>
</dbReference>
<dbReference type="InterPro" id="IPR036291">
    <property type="entry name" value="NAD(P)-bd_dom_sf"/>
</dbReference>
<dbReference type="PIRSF" id="PIRSF000126">
    <property type="entry name" value="11-beta-HSD1"/>
    <property type="match status" value="1"/>
</dbReference>
<dbReference type="InterPro" id="IPR002347">
    <property type="entry name" value="SDR_fam"/>
</dbReference>
<evidence type="ECO:0000256" key="3">
    <source>
        <dbReference type="SAM" id="Phobius"/>
    </source>
</evidence>
<dbReference type="PANTHER" id="PTHR43899">
    <property type="entry name" value="RH59310P"/>
    <property type="match status" value="1"/>
</dbReference>
<keyword evidence="5" id="KW-1185">Reference proteome</keyword>
<feature type="transmembrane region" description="Helical" evidence="3">
    <location>
        <begin position="20"/>
        <end position="49"/>
    </location>
</feature>
<evidence type="ECO:0000313" key="4">
    <source>
        <dbReference type="EMBL" id="KAJ7734424.1"/>
    </source>
</evidence>
<comment type="similarity">
    <text evidence="1">Belongs to the short-chain dehydrogenases/reductases (SDR) family.</text>
</comment>
<dbReference type="PRINTS" id="PR00081">
    <property type="entry name" value="GDHRDH"/>
</dbReference>
<keyword evidence="3" id="KW-1133">Transmembrane helix</keyword>
<dbReference type="EMBL" id="JARKIB010000132">
    <property type="protein sequence ID" value="KAJ7734424.1"/>
    <property type="molecule type" value="Genomic_DNA"/>
</dbReference>
<reference evidence="4" key="1">
    <citation type="submission" date="2023-03" db="EMBL/GenBank/DDBJ databases">
        <title>Massive genome expansion in bonnet fungi (Mycena s.s.) driven by repeated elements and novel gene families across ecological guilds.</title>
        <authorList>
            <consortium name="Lawrence Berkeley National Laboratory"/>
            <person name="Harder C.B."/>
            <person name="Miyauchi S."/>
            <person name="Viragh M."/>
            <person name="Kuo A."/>
            <person name="Thoen E."/>
            <person name="Andreopoulos B."/>
            <person name="Lu D."/>
            <person name="Skrede I."/>
            <person name="Drula E."/>
            <person name="Henrissat B."/>
            <person name="Morin E."/>
            <person name="Kohler A."/>
            <person name="Barry K."/>
            <person name="LaButti K."/>
            <person name="Morin E."/>
            <person name="Salamov A."/>
            <person name="Lipzen A."/>
            <person name="Mereny Z."/>
            <person name="Hegedus B."/>
            <person name="Baldrian P."/>
            <person name="Stursova M."/>
            <person name="Weitz H."/>
            <person name="Taylor A."/>
            <person name="Grigoriev I.V."/>
            <person name="Nagy L.G."/>
            <person name="Martin F."/>
            <person name="Kauserud H."/>
        </authorList>
    </citation>
    <scope>NUCLEOTIDE SEQUENCE</scope>
    <source>
        <strain evidence="4">CBHHK182m</strain>
    </source>
</reference>
<dbReference type="GO" id="GO:0016491">
    <property type="term" value="F:oxidoreductase activity"/>
    <property type="evidence" value="ECO:0007669"/>
    <property type="project" value="UniProtKB-KW"/>
</dbReference>
<sequence length="346" mass="37908">MTSPSPNSNFNSYFGAHRTSTLTTVLTAFGTLIATYYAYKIFSFLYLFIFHRSTISRYLQPAITPAASSTSKHRSWALITGASDGIGRAFAHELAFEGFNIILHGRSPTKLAAVETALKAQYPHISTRLFVLDAYPCSAPAIDEYVRDLAKDGLCISVLVNNIGGGSLVSPTFRPLTHLAVAEVQKLFDLNVGFPTLLTRALLPIMQEPTLVLNLGSFVSHIPGPWLTVYAGSKAFNMSWSRSLGLELRAEGKDVEVMGLVVGEVQSAGHPGPVGPVMCSSRTLARSALDKVGCGRHTVAPWWRHAVILALVMRLPDALLNWSMMRTTRGLMEEEKRMLEVDKRNL</sequence>
<protein>
    <recommendedName>
        <fullName evidence="6">NAD(P)-binding protein</fullName>
    </recommendedName>
</protein>